<dbReference type="EMBL" id="JABXXR010000001">
    <property type="protein sequence ID" value="NVN38985.1"/>
    <property type="molecule type" value="Genomic_DNA"/>
</dbReference>
<dbReference type="Proteomes" id="UP000585665">
    <property type="component" value="Unassembled WGS sequence"/>
</dbReference>
<organism evidence="1 2">
    <name type="scientific">Ameyamaea chiangmaiensis</name>
    <dbReference type="NCBI Taxonomy" id="442969"/>
    <lineage>
        <taxon>Bacteria</taxon>
        <taxon>Pseudomonadati</taxon>
        <taxon>Pseudomonadota</taxon>
        <taxon>Alphaproteobacteria</taxon>
        <taxon>Acetobacterales</taxon>
        <taxon>Acetobacteraceae</taxon>
        <taxon>Ameyamaea</taxon>
    </lineage>
</organism>
<comment type="caution">
    <text evidence="1">The sequence shown here is derived from an EMBL/GenBank/DDBJ whole genome shotgun (WGS) entry which is preliminary data.</text>
</comment>
<sequence length="170" mass="17106">MAHVFHIISERLSRGSCAASALQIDSVATTDVFKMSLEDTWAAPNVYVGSGAKDVSFVGGKSSDAGQDGLVINGTRVSVHGTRFFSNSRDVRGGTTNTSDGVAIGSSATDVLINGVMSGPGNNSQRAGVSIANGATQVLVNGNDLSSNVTAGVLNNASSTASVVIGTNLS</sequence>
<dbReference type="AlphaFoldDB" id="A0A850P2U3"/>
<proteinExistence type="predicted"/>
<dbReference type="InterPro" id="IPR011050">
    <property type="entry name" value="Pectin_lyase_fold/virulence"/>
</dbReference>
<evidence type="ECO:0000313" key="2">
    <source>
        <dbReference type="Proteomes" id="UP000585665"/>
    </source>
</evidence>
<reference evidence="1 2" key="1">
    <citation type="submission" date="2020-06" db="EMBL/GenBank/DDBJ databases">
        <title>Description of novel acetic acid bacteria.</title>
        <authorList>
            <person name="Sombolestani A."/>
        </authorList>
    </citation>
    <scope>NUCLEOTIDE SEQUENCE [LARGE SCALE GENOMIC DNA]</scope>
    <source>
        <strain evidence="1 2">LMG 27010</strain>
    </source>
</reference>
<protein>
    <submittedName>
        <fullName evidence="1">Uncharacterized protein</fullName>
    </submittedName>
</protein>
<dbReference type="RefSeq" id="WP_176612009.1">
    <property type="nucleotide sequence ID" value="NZ_JABXXR010000001.1"/>
</dbReference>
<gene>
    <name evidence="1" type="ORF">HUK82_00195</name>
</gene>
<keyword evidence="2" id="KW-1185">Reference proteome</keyword>
<accession>A0A850P2U3</accession>
<evidence type="ECO:0000313" key="1">
    <source>
        <dbReference type="EMBL" id="NVN38985.1"/>
    </source>
</evidence>
<name>A0A850P2U3_9PROT</name>
<dbReference type="SUPFAM" id="SSF51126">
    <property type="entry name" value="Pectin lyase-like"/>
    <property type="match status" value="1"/>
</dbReference>